<feature type="signal peptide" evidence="1">
    <location>
        <begin position="1"/>
        <end position="18"/>
    </location>
</feature>
<dbReference type="CDD" id="cd07067">
    <property type="entry name" value="HP_PGM_like"/>
    <property type="match status" value="1"/>
</dbReference>
<evidence type="ECO:0000313" key="2">
    <source>
        <dbReference type="EMBL" id="UUP15987.1"/>
    </source>
</evidence>
<evidence type="ECO:0008006" key="4">
    <source>
        <dbReference type="Google" id="ProtNLM"/>
    </source>
</evidence>
<proteinExistence type="predicted"/>
<dbReference type="Pfam" id="PF00300">
    <property type="entry name" value="His_Phos_1"/>
    <property type="match status" value="1"/>
</dbReference>
<protein>
    <recommendedName>
        <fullName evidence="4">Histidine phosphatase family protein</fullName>
    </recommendedName>
</protein>
<reference evidence="2 3" key="1">
    <citation type="submission" date="2018-07" db="EMBL/GenBank/DDBJ databases">
        <title>Genome sequence of Nitratireductor thuwali#1536.</title>
        <authorList>
            <person name="Michoud G."/>
            <person name="Merlino G."/>
            <person name="Sefrji F.O."/>
            <person name="Daffonchio D."/>
        </authorList>
    </citation>
    <scope>NUCLEOTIDE SEQUENCE [LARGE SCALE GENOMIC DNA]</scope>
    <source>
        <strain evidence="3">Nit1536</strain>
    </source>
</reference>
<dbReference type="EMBL" id="CP030941">
    <property type="protein sequence ID" value="UUP15987.1"/>
    <property type="molecule type" value="Genomic_DNA"/>
</dbReference>
<dbReference type="InterPro" id="IPR013078">
    <property type="entry name" value="His_Pase_superF_clade-1"/>
</dbReference>
<accession>A0ABY5MGX4</accession>
<dbReference type="SUPFAM" id="SSF53254">
    <property type="entry name" value="Phosphoglycerate mutase-like"/>
    <property type="match status" value="1"/>
</dbReference>
<keyword evidence="3" id="KW-1185">Reference proteome</keyword>
<dbReference type="InterPro" id="IPR029033">
    <property type="entry name" value="His_PPase_superfam"/>
</dbReference>
<feature type="chain" id="PRO_5047076175" description="Histidine phosphatase family protein" evidence="1">
    <location>
        <begin position="19"/>
        <end position="183"/>
    </location>
</feature>
<name>A0ABY5MGX4_9HYPH</name>
<sequence>MLRWLPLLLALLIVPAQATEAGWALLRNGGQVVLLNHADAPGTGDPAAFEIGNCATQRNLSARGRQQAKRIGALFFARAAPVDQVLTSRYCRARDTAELAFGDTVVEEFEPLDQLPAEPEAAAAQVDAMLERILEYTGSGNLVMVTHPSNIEALTGVRPRDGEAVILARGEDSVSAAARIAFN</sequence>
<dbReference type="Proteomes" id="UP001342418">
    <property type="component" value="Chromosome"/>
</dbReference>
<keyword evidence="1" id="KW-0732">Signal</keyword>
<dbReference type="Gene3D" id="3.40.50.1240">
    <property type="entry name" value="Phosphoglycerate mutase-like"/>
    <property type="match status" value="1"/>
</dbReference>
<evidence type="ECO:0000256" key="1">
    <source>
        <dbReference type="SAM" id="SignalP"/>
    </source>
</evidence>
<evidence type="ECO:0000313" key="3">
    <source>
        <dbReference type="Proteomes" id="UP001342418"/>
    </source>
</evidence>
<gene>
    <name evidence="2" type="ORF">NTH_00427</name>
</gene>
<organism evidence="2 3">
    <name type="scientific">Nitratireductor thuwali</name>
    <dbReference type="NCBI Taxonomy" id="2267699"/>
    <lineage>
        <taxon>Bacteria</taxon>
        <taxon>Pseudomonadati</taxon>
        <taxon>Pseudomonadota</taxon>
        <taxon>Alphaproteobacteria</taxon>
        <taxon>Hyphomicrobiales</taxon>
        <taxon>Phyllobacteriaceae</taxon>
        <taxon>Nitratireductor</taxon>
    </lineage>
</organism>
<dbReference type="RefSeq" id="WP_338528449.1">
    <property type="nucleotide sequence ID" value="NZ_CP030941.1"/>
</dbReference>